<evidence type="ECO:0000313" key="1">
    <source>
        <dbReference type="EMBL" id="RMX53708.1"/>
    </source>
</evidence>
<dbReference type="Proteomes" id="UP000275408">
    <property type="component" value="Unassembled WGS sequence"/>
</dbReference>
<comment type="caution">
    <text evidence="1">The sequence shown here is derived from an EMBL/GenBank/DDBJ whole genome shotgun (WGS) entry which is preliminary data.</text>
</comment>
<sequence>MLVAESLSGPLTRIINGSITEAYFPKLWKIANPMKNDELRQIAISPVFSKVFERLLGWQMLEFTNSASLHHDNIMKEVTLMVLTDFYQAFDTVCFKTMLKKFYKLDFPKTILNGSLAIYLVEHNSHKLMTPNHTSNCHNNLDLSTSCSQYADDTSLYTHCAVRELESTTCDFNESLTKLGSWYKDPNLALNPNKTKFMVLFTQKMSSHHRLTDHALNLTVGDNSLEQV</sequence>
<gene>
    <name evidence="1" type="ORF">pdam_00000429</name>
</gene>
<name>A0A3M6UJZ5_POCDA</name>
<reference evidence="1 2" key="1">
    <citation type="journal article" date="2018" name="Sci. Rep.">
        <title>Comparative analysis of the Pocillopora damicornis genome highlights role of immune system in coral evolution.</title>
        <authorList>
            <person name="Cunning R."/>
            <person name="Bay R.A."/>
            <person name="Gillette P."/>
            <person name="Baker A.C."/>
            <person name="Traylor-Knowles N."/>
        </authorList>
    </citation>
    <scope>NUCLEOTIDE SEQUENCE [LARGE SCALE GENOMIC DNA]</scope>
    <source>
        <strain evidence="1">RSMAS</strain>
        <tissue evidence="1">Whole animal</tissue>
    </source>
</reference>
<proteinExistence type="predicted"/>
<accession>A0A3M6UJZ5</accession>
<evidence type="ECO:0000313" key="2">
    <source>
        <dbReference type="Proteomes" id="UP000275408"/>
    </source>
</evidence>
<evidence type="ECO:0008006" key="3">
    <source>
        <dbReference type="Google" id="ProtNLM"/>
    </source>
</evidence>
<keyword evidence="2" id="KW-1185">Reference proteome</keyword>
<organism evidence="1 2">
    <name type="scientific">Pocillopora damicornis</name>
    <name type="common">Cauliflower coral</name>
    <name type="synonym">Millepora damicornis</name>
    <dbReference type="NCBI Taxonomy" id="46731"/>
    <lineage>
        <taxon>Eukaryota</taxon>
        <taxon>Metazoa</taxon>
        <taxon>Cnidaria</taxon>
        <taxon>Anthozoa</taxon>
        <taxon>Hexacorallia</taxon>
        <taxon>Scleractinia</taxon>
        <taxon>Astrocoeniina</taxon>
        <taxon>Pocilloporidae</taxon>
        <taxon>Pocillopora</taxon>
    </lineage>
</organism>
<protein>
    <recommendedName>
        <fullName evidence="3">Reverse transcriptase domain-containing protein</fullName>
    </recommendedName>
</protein>
<dbReference type="EMBL" id="RCHS01001413">
    <property type="protein sequence ID" value="RMX53708.1"/>
    <property type="molecule type" value="Genomic_DNA"/>
</dbReference>
<dbReference type="AlphaFoldDB" id="A0A3M6UJZ5"/>